<dbReference type="InterPro" id="IPR014729">
    <property type="entry name" value="Rossmann-like_a/b/a_fold"/>
</dbReference>
<comment type="caution">
    <text evidence="12">The sequence shown here is derived from an EMBL/GenBank/DDBJ whole genome shotgun (WGS) entry which is preliminary data.</text>
</comment>
<dbReference type="PROSITE" id="PS00178">
    <property type="entry name" value="AA_TRNA_LIGASE_I"/>
    <property type="match status" value="1"/>
</dbReference>
<keyword evidence="13" id="KW-1185">Reference proteome</keyword>
<gene>
    <name evidence="12" type="ORF">BLA29_000137</name>
</gene>
<evidence type="ECO:0000256" key="1">
    <source>
        <dbReference type="ARBA" id="ARBA00005594"/>
    </source>
</evidence>
<dbReference type="NCBIfam" id="TIGR00392">
    <property type="entry name" value="ileS"/>
    <property type="match status" value="1"/>
</dbReference>
<evidence type="ECO:0000313" key="13">
    <source>
        <dbReference type="Proteomes" id="UP000194236"/>
    </source>
</evidence>
<dbReference type="EMBL" id="MUJZ01026102">
    <property type="protein sequence ID" value="OTF78816.1"/>
    <property type="molecule type" value="Genomic_DNA"/>
</dbReference>
<keyword evidence="5 10" id="KW-0067">ATP-binding</keyword>
<dbReference type="InterPro" id="IPR001412">
    <property type="entry name" value="aa-tRNA-synth_I_CS"/>
</dbReference>
<evidence type="ECO:0000256" key="10">
    <source>
        <dbReference type="RuleBase" id="RU363035"/>
    </source>
</evidence>
<dbReference type="InterPro" id="IPR009080">
    <property type="entry name" value="tRNAsynth_Ia_anticodon-bd"/>
</dbReference>
<dbReference type="SUPFAM" id="SSF52374">
    <property type="entry name" value="Nucleotidylyl transferase"/>
    <property type="match status" value="1"/>
</dbReference>
<dbReference type="EC" id="6.1.1.5" evidence="2"/>
<dbReference type="SUPFAM" id="SSF50978">
    <property type="entry name" value="WD40 repeat-like"/>
    <property type="match status" value="1"/>
</dbReference>
<dbReference type="GO" id="GO:0006428">
    <property type="term" value="P:isoleucyl-tRNA aminoacylation"/>
    <property type="evidence" value="ECO:0007669"/>
    <property type="project" value="InterPro"/>
</dbReference>
<dbReference type="OrthoDB" id="1706657at2759"/>
<evidence type="ECO:0000256" key="9">
    <source>
        <dbReference type="ARBA" id="ARBA00048359"/>
    </source>
</evidence>
<evidence type="ECO:0000259" key="11">
    <source>
        <dbReference type="Pfam" id="PF00133"/>
    </source>
</evidence>
<evidence type="ECO:0000256" key="5">
    <source>
        <dbReference type="ARBA" id="ARBA00022840"/>
    </source>
</evidence>
<organism evidence="12 13">
    <name type="scientific">Euroglyphus maynei</name>
    <name type="common">Mayne's house dust mite</name>
    <dbReference type="NCBI Taxonomy" id="6958"/>
    <lineage>
        <taxon>Eukaryota</taxon>
        <taxon>Metazoa</taxon>
        <taxon>Ecdysozoa</taxon>
        <taxon>Arthropoda</taxon>
        <taxon>Chelicerata</taxon>
        <taxon>Arachnida</taxon>
        <taxon>Acari</taxon>
        <taxon>Acariformes</taxon>
        <taxon>Sarcoptiformes</taxon>
        <taxon>Astigmata</taxon>
        <taxon>Psoroptidia</taxon>
        <taxon>Analgoidea</taxon>
        <taxon>Pyroglyphidae</taxon>
        <taxon>Pyroglyphinae</taxon>
        <taxon>Euroglyphus</taxon>
    </lineage>
</organism>
<dbReference type="Pfam" id="PF00400">
    <property type="entry name" value="WD40"/>
    <property type="match status" value="1"/>
</dbReference>
<dbReference type="CDD" id="cd00818">
    <property type="entry name" value="IleRS_core"/>
    <property type="match status" value="1"/>
</dbReference>
<reference evidence="12 13" key="1">
    <citation type="submission" date="2017-03" db="EMBL/GenBank/DDBJ databases">
        <title>Genome Survey of Euroglyphus maynei.</title>
        <authorList>
            <person name="Arlian L.G."/>
            <person name="Morgan M.S."/>
            <person name="Rider S.D."/>
        </authorList>
    </citation>
    <scope>NUCLEOTIDE SEQUENCE [LARGE SCALE GENOMIC DNA]</scope>
    <source>
        <strain evidence="12">Arlian Lab</strain>
        <tissue evidence="12">Whole body</tissue>
    </source>
</reference>
<dbReference type="Gene3D" id="3.40.50.620">
    <property type="entry name" value="HUPs"/>
    <property type="match status" value="2"/>
</dbReference>
<dbReference type="SMART" id="SM00320">
    <property type="entry name" value="WD40"/>
    <property type="match status" value="3"/>
</dbReference>
<dbReference type="PRINTS" id="PR00984">
    <property type="entry name" value="TRNASYNTHILE"/>
</dbReference>
<feature type="domain" description="Aminoacyl-tRNA synthetase class Ia" evidence="11">
    <location>
        <begin position="365"/>
        <end position="936"/>
    </location>
</feature>
<evidence type="ECO:0000313" key="12">
    <source>
        <dbReference type="EMBL" id="OTF78816.1"/>
    </source>
</evidence>
<keyword evidence="6 10" id="KW-0648">Protein biosynthesis</keyword>
<dbReference type="FunFam" id="3.40.50.620:FF:000652">
    <property type="entry name" value="Isoleucyl-tRNA synthetase"/>
    <property type="match status" value="1"/>
</dbReference>
<dbReference type="InterPro" id="IPR002301">
    <property type="entry name" value="Ile-tRNA-ligase"/>
</dbReference>
<name>A0A1Y3BGT6_EURMA</name>
<dbReference type="SUPFAM" id="SSF47323">
    <property type="entry name" value="Anticodon-binding domain of a subclass of class I aminoacyl-tRNA synthetases"/>
    <property type="match status" value="1"/>
</dbReference>
<evidence type="ECO:0000256" key="6">
    <source>
        <dbReference type="ARBA" id="ARBA00022917"/>
    </source>
</evidence>
<dbReference type="GO" id="GO:0002161">
    <property type="term" value="F:aminoacyl-tRNA deacylase activity"/>
    <property type="evidence" value="ECO:0007669"/>
    <property type="project" value="InterPro"/>
</dbReference>
<dbReference type="GO" id="GO:0004822">
    <property type="term" value="F:isoleucine-tRNA ligase activity"/>
    <property type="evidence" value="ECO:0007669"/>
    <property type="project" value="UniProtKB-EC"/>
</dbReference>
<dbReference type="InterPro" id="IPR001680">
    <property type="entry name" value="WD40_rpt"/>
</dbReference>
<dbReference type="FunFam" id="3.40.50.620:FF:000023">
    <property type="entry name" value="Isoleucyl-tRNA synthetase,cytoplasmic"/>
    <property type="match status" value="1"/>
</dbReference>
<sequence length="1349" mass="156357">MAKLPRPLHVFGDFDQESYVTAIDFHKSNNGDIFAICGYQNAIISTWSLSTYRCLHRIRLDDHINDKNIKLLRLRSLIYIHARQTLVIELFSGNAYLFHFDLNDSEKFHLINHCRTLELTYAKMICLLDNRFITYIDPDDSKQLNLMDLDRPNVTIKTITKEKSDHGIVMANHSFIDSDRFLYNFIAYEDGFLTIDKSHLDVNETIIDSESMLSIQLQKGEILYMDYNDFIKRGIACCAPNEIVLWKCSLNDINLIKRFTINSESITCCSIRPDGKIFAIGSKDGRIRIFSTKMARPLAVITYHHECIETLRFTSNLLNDDNFKKFLLFASAQDGSISICVSVKPVEMLDSIPDSVNFFEAEERVFKFWNDVDAFRTSIKQSAAANRPAYVFYDGPPFATGLPHYGHILAGTIKDIVLRWAHMSGYHVERRFGWDTHGLPIEYEIDKVLNIKSPEDVMKIGIKAYNDECRKIIMRYADAWEKIITRLGRWIDFENDYKTMYPEFMESVWWVFKQLFNKGLVYNGVKVMPYSSACSTPLSNFESGQNYKDVIDPDVVVSFPLISDSQVSLLAWTTTPWTLPSNMLLCVNPKLEYVKIKDFKTDRIFILLESRLDMLYKKPKDNCEILDKFPGKQLEGLHYEPIFDYFKEYGQSINAFIVATDSYVTAESGTGIVHCAPFFGEDDHRVAMKVGIITKGGRIICPLDSGCRFVEPVTDFLGMYVKDADKEIIKNLKSRNRLIRESTVKHSYPFCWRSDTPLIYRAVPSWFIRVEEFSQTLVETNRQTYWVPDFIKEKRFGNWLRDARDWAISRNRYWGTPIPLWVSDDMEEVVCVGSIEELEHLSGIRVDDLHRENVDPITIPSKRSGHPPLKRVSEVFDCWFESGSMPYAQSHYPFENKRMFEENFPANFIAEGVDQTRGWFYTLLVISTLLFAYRLYTVVPRLVRFVDDLTNWYVRMNRKRLKGEFGEPDTRRALDTLFSVLLTMIEMMAPFTPFITEYMYQNLRKVIIDETSSSVNQLQTTRIESIHYLLHSSVREELIDITVERQVSYMQTVIDLGRILRDRRNMPLKYPLPEVVIITNSQQTIEDIDSLRSFILDELNVRDLKLSMNKEEYGVQLRAEPDAKALGLRLRNESKKVIQSIRNMSQEKLIQFENDPNDFEVDGYRLEPSDMKLTYTLAETGLDRNLADKYEADCQNGILVLLNVCADSSMKDEGTAREIINRVQKLRKEAKLVPSDPIRVYYRSCPTTVNTVELDRICKEFHDYIENALKAEFIDLQTKKSKINFLIQSANDIKGEKIELFIESLSNVDSSPFRNVCLKTKDGNILQRTVLLENPFGEPLVDLSSSHGN</sequence>
<dbReference type="InterPro" id="IPR023586">
    <property type="entry name" value="Ile-tRNA-ligase_type2"/>
</dbReference>
<evidence type="ECO:0000256" key="4">
    <source>
        <dbReference type="ARBA" id="ARBA00022741"/>
    </source>
</evidence>
<dbReference type="InterPro" id="IPR009008">
    <property type="entry name" value="Val/Leu/Ile-tRNA-synth_edit"/>
</dbReference>
<keyword evidence="7 10" id="KW-0030">Aminoacyl-tRNA synthetase</keyword>
<dbReference type="InterPro" id="IPR036322">
    <property type="entry name" value="WD40_repeat_dom_sf"/>
</dbReference>
<proteinExistence type="inferred from homology"/>
<comment type="similarity">
    <text evidence="1 10">Belongs to the class-I aminoacyl-tRNA synthetase family.</text>
</comment>
<dbReference type="CDD" id="cd07961">
    <property type="entry name" value="Anticodon_Ia_Ile_ABEc"/>
    <property type="match status" value="1"/>
</dbReference>
<protein>
    <recommendedName>
        <fullName evidence="2">isoleucine--tRNA ligase</fullName>
        <ecNumber evidence="2">6.1.1.5</ecNumber>
    </recommendedName>
    <alternativeName>
        <fullName evidence="8">Isoleucyl-tRNA synthetase</fullName>
    </alternativeName>
</protein>
<evidence type="ECO:0000256" key="3">
    <source>
        <dbReference type="ARBA" id="ARBA00022598"/>
    </source>
</evidence>
<evidence type="ECO:0000256" key="2">
    <source>
        <dbReference type="ARBA" id="ARBA00013165"/>
    </source>
</evidence>
<dbReference type="GO" id="GO:0000049">
    <property type="term" value="F:tRNA binding"/>
    <property type="evidence" value="ECO:0007669"/>
    <property type="project" value="InterPro"/>
</dbReference>
<dbReference type="Pfam" id="PF00133">
    <property type="entry name" value="tRNA-synt_1"/>
    <property type="match status" value="1"/>
</dbReference>
<comment type="catalytic activity">
    <reaction evidence="9">
        <text>tRNA(Ile) + L-isoleucine + ATP = L-isoleucyl-tRNA(Ile) + AMP + diphosphate</text>
        <dbReference type="Rhea" id="RHEA:11060"/>
        <dbReference type="Rhea" id="RHEA-COMP:9666"/>
        <dbReference type="Rhea" id="RHEA-COMP:9695"/>
        <dbReference type="ChEBI" id="CHEBI:30616"/>
        <dbReference type="ChEBI" id="CHEBI:33019"/>
        <dbReference type="ChEBI" id="CHEBI:58045"/>
        <dbReference type="ChEBI" id="CHEBI:78442"/>
        <dbReference type="ChEBI" id="CHEBI:78528"/>
        <dbReference type="ChEBI" id="CHEBI:456215"/>
        <dbReference type="EC" id="6.1.1.5"/>
    </reaction>
</comment>
<keyword evidence="4 10" id="KW-0547">Nucleotide-binding</keyword>
<dbReference type="InterPro" id="IPR033709">
    <property type="entry name" value="Anticodon_Ile_ABEc"/>
</dbReference>
<dbReference type="PANTHER" id="PTHR42780">
    <property type="entry name" value="SOLEUCYL-TRNA SYNTHETASE"/>
    <property type="match status" value="1"/>
</dbReference>
<dbReference type="InterPro" id="IPR002300">
    <property type="entry name" value="aa-tRNA-synth_Ia"/>
</dbReference>
<dbReference type="Gene3D" id="3.90.740.10">
    <property type="entry name" value="Valyl/Leucyl/Isoleucyl-tRNA synthetase, editing domain"/>
    <property type="match status" value="1"/>
</dbReference>
<dbReference type="Gene3D" id="2.130.10.10">
    <property type="entry name" value="YVTN repeat-like/Quinoprotein amine dehydrogenase"/>
    <property type="match status" value="1"/>
</dbReference>
<accession>A0A1Y3BGT6</accession>
<dbReference type="SUPFAM" id="SSF50677">
    <property type="entry name" value="ValRS/IleRS/LeuRS editing domain"/>
    <property type="match status" value="1"/>
</dbReference>
<evidence type="ECO:0000256" key="7">
    <source>
        <dbReference type="ARBA" id="ARBA00023146"/>
    </source>
</evidence>
<dbReference type="Proteomes" id="UP000194236">
    <property type="component" value="Unassembled WGS sequence"/>
</dbReference>
<dbReference type="GO" id="GO:0005524">
    <property type="term" value="F:ATP binding"/>
    <property type="evidence" value="ECO:0007669"/>
    <property type="project" value="UniProtKB-KW"/>
</dbReference>
<dbReference type="PANTHER" id="PTHR42780:SF1">
    <property type="entry name" value="ISOLEUCINE--TRNA LIGASE, CYTOPLASMIC"/>
    <property type="match status" value="1"/>
</dbReference>
<dbReference type="Pfam" id="PF19302">
    <property type="entry name" value="DUF5915"/>
    <property type="match status" value="1"/>
</dbReference>
<keyword evidence="3 10" id="KW-0436">Ligase</keyword>
<evidence type="ECO:0000256" key="8">
    <source>
        <dbReference type="ARBA" id="ARBA00032665"/>
    </source>
</evidence>
<dbReference type="InterPro" id="IPR015943">
    <property type="entry name" value="WD40/YVTN_repeat-like_dom_sf"/>
</dbReference>